<name>A0AAV5WFF8_9BILA</name>
<gene>
    <name evidence="2" type="ORF">PFISCL1PPCAC_20756</name>
</gene>
<feature type="compositionally biased region" description="Polar residues" evidence="1">
    <location>
        <begin position="231"/>
        <end position="245"/>
    </location>
</feature>
<protein>
    <submittedName>
        <fullName evidence="2">Uncharacterized protein</fullName>
    </submittedName>
</protein>
<comment type="caution">
    <text evidence="2">The sequence shown here is derived from an EMBL/GenBank/DDBJ whole genome shotgun (WGS) entry which is preliminary data.</text>
</comment>
<accession>A0AAV5WFF8</accession>
<reference evidence="2" key="1">
    <citation type="submission" date="2023-10" db="EMBL/GenBank/DDBJ databases">
        <title>Genome assembly of Pristionchus species.</title>
        <authorList>
            <person name="Yoshida K."/>
            <person name="Sommer R.J."/>
        </authorList>
    </citation>
    <scope>NUCLEOTIDE SEQUENCE</scope>
    <source>
        <strain evidence="2">RS5133</strain>
    </source>
</reference>
<dbReference type="EMBL" id="BTSY01000005">
    <property type="protein sequence ID" value="GMT29459.1"/>
    <property type="molecule type" value="Genomic_DNA"/>
</dbReference>
<dbReference type="AlphaFoldDB" id="A0AAV5WFF8"/>
<organism evidence="2 3">
    <name type="scientific">Pristionchus fissidentatus</name>
    <dbReference type="NCBI Taxonomy" id="1538716"/>
    <lineage>
        <taxon>Eukaryota</taxon>
        <taxon>Metazoa</taxon>
        <taxon>Ecdysozoa</taxon>
        <taxon>Nematoda</taxon>
        <taxon>Chromadorea</taxon>
        <taxon>Rhabditida</taxon>
        <taxon>Rhabditina</taxon>
        <taxon>Diplogasteromorpha</taxon>
        <taxon>Diplogasteroidea</taxon>
        <taxon>Neodiplogasteridae</taxon>
        <taxon>Pristionchus</taxon>
    </lineage>
</organism>
<sequence>SEKDANSTCEKVVDSCCETIDGSSCRRCCKPVPSTRVTCSQCRVKNCCCQNKIDGNDKDNKNFIPHFDEELDMPSTSSKPTDPRVIMSPAFVSLLNKQLTLSPVIGTNSNEMLRLRTKYRDYLKNGGAMRPAVPRKIHPNFKEIRAETSLRDTLTRQRKDFIDLLEKMKVVKLAESRAGREAYEEKMRRDIRYVSRSYAFCELFKIKIREIDAEIEELEKEQRENKKKANENGQTAPRNNNNVNK</sequence>
<evidence type="ECO:0000313" key="3">
    <source>
        <dbReference type="Proteomes" id="UP001432322"/>
    </source>
</evidence>
<feature type="non-terminal residue" evidence="2">
    <location>
        <position position="1"/>
    </location>
</feature>
<evidence type="ECO:0000313" key="2">
    <source>
        <dbReference type="EMBL" id="GMT29459.1"/>
    </source>
</evidence>
<proteinExistence type="predicted"/>
<feature type="compositionally biased region" description="Basic and acidic residues" evidence="1">
    <location>
        <begin position="220"/>
        <end position="230"/>
    </location>
</feature>
<feature type="region of interest" description="Disordered" evidence="1">
    <location>
        <begin position="219"/>
        <end position="245"/>
    </location>
</feature>
<dbReference type="Proteomes" id="UP001432322">
    <property type="component" value="Unassembled WGS sequence"/>
</dbReference>
<evidence type="ECO:0000256" key="1">
    <source>
        <dbReference type="SAM" id="MobiDB-lite"/>
    </source>
</evidence>
<keyword evidence="3" id="KW-1185">Reference proteome</keyword>